<dbReference type="Gene3D" id="1.10.238.10">
    <property type="entry name" value="EF-hand"/>
    <property type="match status" value="2"/>
</dbReference>
<dbReference type="SUPFAM" id="SSF47473">
    <property type="entry name" value="EF-hand"/>
    <property type="match status" value="1"/>
</dbReference>
<dbReference type="Proteomes" id="UP000602510">
    <property type="component" value="Unassembled WGS sequence"/>
</dbReference>
<gene>
    <name evidence="4" type="ORF">GN244_ATG05964</name>
</gene>
<feature type="domain" description="EF-hand" evidence="3">
    <location>
        <begin position="89"/>
        <end position="124"/>
    </location>
</feature>
<feature type="compositionally biased region" description="Basic residues" evidence="2">
    <location>
        <begin position="278"/>
        <end position="289"/>
    </location>
</feature>
<comment type="caution">
    <text evidence="4">The sequence shown here is derived from an EMBL/GenBank/DDBJ whole genome shotgun (WGS) entry which is preliminary data.</text>
</comment>
<feature type="region of interest" description="Disordered" evidence="2">
    <location>
        <begin position="1"/>
        <end position="20"/>
    </location>
</feature>
<keyword evidence="1" id="KW-0106">Calcium</keyword>
<dbReference type="CDD" id="cd00051">
    <property type="entry name" value="EFh"/>
    <property type="match status" value="1"/>
</dbReference>
<keyword evidence="5" id="KW-1185">Reference proteome</keyword>
<protein>
    <submittedName>
        <fullName evidence="4">EF-hand domain pair</fullName>
    </submittedName>
</protein>
<dbReference type="SMART" id="SM00054">
    <property type="entry name" value="EFh"/>
    <property type="match status" value="3"/>
</dbReference>
<reference evidence="4" key="1">
    <citation type="submission" date="2020-04" db="EMBL/GenBank/DDBJ databases">
        <title>Hybrid Assembly of Korean Phytophthora infestans isolates.</title>
        <authorList>
            <person name="Prokchorchik M."/>
            <person name="Lee Y."/>
            <person name="Seo J."/>
            <person name="Cho J.-H."/>
            <person name="Park Y.-E."/>
            <person name="Jang D.-C."/>
            <person name="Im J.-S."/>
            <person name="Choi J.-G."/>
            <person name="Park H.-J."/>
            <person name="Lee G.-B."/>
            <person name="Lee Y.-G."/>
            <person name="Hong S.-Y."/>
            <person name="Cho K."/>
            <person name="Sohn K.H."/>
        </authorList>
    </citation>
    <scope>NUCLEOTIDE SEQUENCE</scope>
    <source>
        <strain evidence="4">KR_1_A1</strain>
    </source>
</reference>
<dbReference type="Pfam" id="PF13499">
    <property type="entry name" value="EF-hand_7"/>
    <property type="match status" value="1"/>
</dbReference>
<feature type="domain" description="EF-hand" evidence="3">
    <location>
        <begin position="173"/>
        <end position="208"/>
    </location>
</feature>
<evidence type="ECO:0000256" key="1">
    <source>
        <dbReference type="ARBA" id="ARBA00022837"/>
    </source>
</evidence>
<proteinExistence type="predicted"/>
<dbReference type="PROSITE" id="PS50222">
    <property type="entry name" value="EF_HAND_2"/>
    <property type="match status" value="3"/>
</dbReference>
<feature type="region of interest" description="Disordered" evidence="2">
    <location>
        <begin position="36"/>
        <end position="56"/>
    </location>
</feature>
<dbReference type="InterPro" id="IPR011992">
    <property type="entry name" value="EF-hand-dom_pair"/>
</dbReference>
<dbReference type="PROSITE" id="PS00018">
    <property type="entry name" value="EF_HAND_1"/>
    <property type="match status" value="2"/>
</dbReference>
<accession>A0A833SWM4</accession>
<sequence>MVSKVTPATDTSLTEVRCPSPTTNDAAVHYSMAKHRLSASSKKRPRAQIENGPPSEALRRRKATLFAAVAARRLNARNPLSLNEEVGEEYMRRLRALFHACDADDDGAIMTNELSVFLELMGITTAESPVLGISTSDLRDQTITYDSFLERYRHVIVRCSQERRALPSTRFVARCKALKNAYNRCDTDGSHEISSTELEIALQKLGLVFSDEELDAIWVRLDPNGDGRIEWSDFLYAAWQDSRGDQRTGTFELHKYFSVDLFTELPSFIHTSADRQQRRPTRKRLKRGPKAPEADETANESSNSYISRMERIGVEYLTRVSKERVKRVKRATLAVSLSARFGTWARASQTLPVDEQYAVAPPQSLLVSAKRKPTFHGGLHLQNQENIPDRRYGFSPEVMCQLRNIEWSGTTLGFLIGLSCGLVSMGIESLLPSNLAGDEVWGLNGHVLLINIAVSLLEVTLLYTMAVACAFRLTVSAGLILYPLDHEREFLARAVARAALQVGHRKDTLFGMDPMRGSPRLVLLMTYLVFKSKRYVVKFLFKLFIKRVLWRAAARSALNATVLPIQGLLNAWTIRRMLRNCRINIVGPPCAIEALESFLLEDACFKPAQRVDYMRIMGCCLVCKRMVHPNMEIMVEHLRHRWINADAWPVSDDGCTCLQESSERCPAHVLDDIDVLITDLRLLGNSNPAAPSVSPTASASSLLLLSSYHLRNLFFLLIVSLVIDGSLDWGERRFYVRICEAAGVENHWSGVLKLKEAFVHGQGLDVEAIFSLVQFEKDVEMHYSTEESYSVPWRESVSYLSNRVARLLSC</sequence>
<feature type="domain" description="EF-hand" evidence="3">
    <location>
        <begin position="209"/>
        <end position="244"/>
    </location>
</feature>
<organism evidence="4 5">
    <name type="scientific">Phytophthora infestans</name>
    <name type="common">Potato late blight agent</name>
    <name type="synonym">Botrytis infestans</name>
    <dbReference type="NCBI Taxonomy" id="4787"/>
    <lineage>
        <taxon>Eukaryota</taxon>
        <taxon>Sar</taxon>
        <taxon>Stramenopiles</taxon>
        <taxon>Oomycota</taxon>
        <taxon>Peronosporomycetes</taxon>
        <taxon>Peronosporales</taxon>
        <taxon>Peronosporaceae</taxon>
        <taxon>Phytophthora</taxon>
    </lineage>
</organism>
<feature type="compositionally biased region" description="Basic residues" evidence="2">
    <location>
        <begin position="36"/>
        <end position="46"/>
    </location>
</feature>
<name>A0A833SWM4_PHYIN</name>
<dbReference type="GO" id="GO:0005509">
    <property type="term" value="F:calcium ion binding"/>
    <property type="evidence" value="ECO:0007669"/>
    <property type="project" value="InterPro"/>
</dbReference>
<dbReference type="InterPro" id="IPR018247">
    <property type="entry name" value="EF_Hand_1_Ca_BS"/>
</dbReference>
<evidence type="ECO:0000313" key="5">
    <source>
        <dbReference type="Proteomes" id="UP000602510"/>
    </source>
</evidence>
<dbReference type="NCBIfam" id="NF047767">
    <property type="entry name" value="LBF_2804_fam"/>
    <property type="match status" value="1"/>
</dbReference>
<evidence type="ECO:0000313" key="4">
    <source>
        <dbReference type="EMBL" id="KAF4041927.1"/>
    </source>
</evidence>
<feature type="region of interest" description="Disordered" evidence="2">
    <location>
        <begin position="272"/>
        <end position="304"/>
    </location>
</feature>
<evidence type="ECO:0000256" key="2">
    <source>
        <dbReference type="SAM" id="MobiDB-lite"/>
    </source>
</evidence>
<evidence type="ECO:0000259" key="3">
    <source>
        <dbReference type="PROSITE" id="PS50222"/>
    </source>
</evidence>
<dbReference type="EMBL" id="WSZM01000111">
    <property type="protein sequence ID" value="KAF4041927.1"/>
    <property type="molecule type" value="Genomic_DNA"/>
</dbReference>
<dbReference type="InterPro" id="IPR002048">
    <property type="entry name" value="EF_hand_dom"/>
</dbReference>
<dbReference type="AlphaFoldDB" id="A0A833SWM4"/>